<evidence type="ECO:0000313" key="5">
    <source>
        <dbReference type="EMBL" id="AMN82218.1"/>
    </source>
</evidence>
<comment type="subcellular location">
    <subcellularLocation>
        <location evidence="1">Membrane</location>
        <topology evidence="1">Single-pass membrane protein</topology>
    </subcellularLocation>
</comment>
<proteinExistence type="predicted"/>
<evidence type="ECO:0000313" key="6">
    <source>
        <dbReference type="Proteomes" id="UP000070516"/>
    </source>
</evidence>
<dbReference type="SUPFAM" id="SSF74653">
    <property type="entry name" value="TolA/TonB C-terminal domain"/>
    <property type="match status" value="1"/>
</dbReference>
<evidence type="ECO:0000256" key="3">
    <source>
        <dbReference type="ARBA" id="ARBA00022989"/>
    </source>
</evidence>
<evidence type="ECO:0008006" key="7">
    <source>
        <dbReference type="Google" id="ProtNLM"/>
    </source>
</evidence>
<dbReference type="KEGG" id="pazo:AYR47_29665"/>
<dbReference type="Proteomes" id="UP000070516">
    <property type="component" value="Chromosome"/>
</dbReference>
<reference evidence="5 6" key="1">
    <citation type="submission" date="2016-02" db="EMBL/GenBank/DDBJ databases">
        <title>Complete genome sequence of Pseudomonas azotoformans S4.</title>
        <authorList>
            <person name="Fang Y."/>
            <person name="Wu L."/>
            <person name="Feng G."/>
        </authorList>
    </citation>
    <scope>NUCLEOTIDE SEQUENCE [LARGE SCALE GENOMIC DNA]</scope>
    <source>
        <strain evidence="5 6">S4</strain>
    </source>
</reference>
<keyword evidence="3" id="KW-1133">Transmembrane helix</keyword>
<keyword evidence="2" id="KW-0812">Transmembrane</keyword>
<keyword evidence="4" id="KW-0472">Membrane</keyword>
<protein>
    <recommendedName>
        <fullName evidence="7">TonB C-terminal domain-containing protein</fullName>
    </recommendedName>
</protein>
<dbReference type="InterPro" id="IPR006260">
    <property type="entry name" value="TonB/TolA_C"/>
</dbReference>
<gene>
    <name evidence="5" type="ORF">AYR47_29665</name>
</gene>
<dbReference type="AlphaFoldDB" id="A0A127I5S5"/>
<accession>A0A127I5S5</accession>
<organism evidence="5 6">
    <name type="scientific">Pseudomonas azotoformans</name>
    <dbReference type="NCBI Taxonomy" id="47878"/>
    <lineage>
        <taxon>Bacteria</taxon>
        <taxon>Pseudomonadati</taxon>
        <taxon>Pseudomonadota</taxon>
        <taxon>Gammaproteobacteria</taxon>
        <taxon>Pseudomonadales</taxon>
        <taxon>Pseudomonadaceae</taxon>
        <taxon>Pseudomonas</taxon>
    </lineage>
</organism>
<dbReference type="NCBIfam" id="TIGR01352">
    <property type="entry name" value="tonB_Cterm"/>
    <property type="match status" value="1"/>
</dbReference>
<dbReference type="EMBL" id="CP014546">
    <property type="protein sequence ID" value="AMN82218.1"/>
    <property type="molecule type" value="Genomic_DNA"/>
</dbReference>
<evidence type="ECO:0000256" key="1">
    <source>
        <dbReference type="ARBA" id="ARBA00004167"/>
    </source>
</evidence>
<evidence type="ECO:0000256" key="2">
    <source>
        <dbReference type="ARBA" id="ARBA00022692"/>
    </source>
</evidence>
<name>A0A127I5S5_PSEAZ</name>
<sequence>MRKFISALMLLPAIALGQNDSETNLKALEDANNVSYWGGLSRAFASNQNQDLSWFKNKAFELDKEFAITACGDGLCYIWESSGRLRVAVKQEQGDFNGRKLQGQFVRVVGTDVYGTLVIERLTTDKKKIVKQSAKLLTTAPVPAPPPVYIKQEYPDLAAHFDELIRARASEGWTRPPSARQGMVVELEISINPDGTVTSVDVAKTSGDLAFDKSAVAAVKNIGILTEMQEMKLADKVKYRLFEMSFTPGDLTF</sequence>
<dbReference type="Gene3D" id="3.30.1150.10">
    <property type="match status" value="1"/>
</dbReference>
<evidence type="ECO:0000256" key="4">
    <source>
        <dbReference type="ARBA" id="ARBA00023136"/>
    </source>
</evidence>
<dbReference type="GO" id="GO:0016020">
    <property type="term" value="C:membrane"/>
    <property type="evidence" value="ECO:0007669"/>
    <property type="project" value="UniProtKB-SubCell"/>
</dbReference>
<dbReference type="Pfam" id="PF13103">
    <property type="entry name" value="TonB_2"/>
    <property type="match status" value="1"/>
</dbReference>